<feature type="transmembrane region" description="Helical" evidence="5">
    <location>
        <begin position="17"/>
        <end position="36"/>
    </location>
</feature>
<feature type="transmembrane region" description="Helical" evidence="5">
    <location>
        <begin position="332"/>
        <end position="350"/>
    </location>
</feature>
<keyword evidence="3 5" id="KW-1133">Transmembrane helix</keyword>
<dbReference type="InterPro" id="IPR011701">
    <property type="entry name" value="MFS"/>
</dbReference>
<dbReference type="SUPFAM" id="SSF103473">
    <property type="entry name" value="MFS general substrate transporter"/>
    <property type="match status" value="1"/>
</dbReference>
<dbReference type="GO" id="GO:0005886">
    <property type="term" value="C:plasma membrane"/>
    <property type="evidence" value="ECO:0007669"/>
    <property type="project" value="TreeGrafter"/>
</dbReference>
<name>A0A9P6TD77_9BASI</name>
<feature type="transmembrane region" description="Helical" evidence="5">
    <location>
        <begin position="136"/>
        <end position="155"/>
    </location>
</feature>
<dbReference type="InterPro" id="IPR036259">
    <property type="entry name" value="MFS_trans_sf"/>
</dbReference>
<accession>A0A9P6TD77</accession>
<dbReference type="Gene3D" id="1.20.1720.10">
    <property type="entry name" value="Multidrug resistance protein D"/>
    <property type="match status" value="1"/>
</dbReference>
<dbReference type="Proteomes" id="UP000886653">
    <property type="component" value="Unassembled WGS sequence"/>
</dbReference>
<dbReference type="PANTHER" id="PTHR23502">
    <property type="entry name" value="MAJOR FACILITATOR SUPERFAMILY"/>
    <property type="match status" value="1"/>
</dbReference>
<dbReference type="PANTHER" id="PTHR23502:SF184">
    <property type="entry name" value="MAJOR FACILITATOR SUPERFAMILY (MFS) PROFILE DOMAIN-CONTAINING PROTEIN"/>
    <property type="match status" value="1"/>
</dbReference>
<keyword evidence="2 5" id="KW-0812">Transmembrane</keyword>
<feature type="transmembrane region" description="Helical" evidence="5">
    <location>
        <begin position="74"/>
        <end position="94"/>
    </location>
</feature>
<evidence type="ECO:0000256" key="2">
    <source>
        <dbReference type="ARBA" id="ARBA00022692"/>
    </source>
</evidence>
<keyword evidence="4 5" id="KW-0472">Membrane</keyword>
<dbReference type="PROSITE" id="PS50850">
    <property type="entry name" value="MFS"/>
    <property type="match status" value="1"/>
</dbReference>
<protein>
    <recommendedName>
        <fullName evidence="6">Major facilitator superfamily (MFS) profile domain-containing protein</fullName>
    </recommendedName>
</protein>
<dbReference type="InterPro" id="IPR020846">
    <property type="entry name" value="MFS_dom"/>
</dbReference>
<feature type="transmembrane region" description="Helical" evidence="5">
    <location>
        <begin position="106"/>
        <end position="130"/>
    </location>
</feature>
<reference evidence="7" key="1">
    <citation type="submission" date="2013-11" db="EMBL/GenBank/DDBJ databases">
        <title>Genome sequence of the fusiform rust pathogen reveals effectors for host alternation and coevolution with pine.</title>
        <authorList>
            <consortium name="DOE Joint Genome Institute"/>
            <person name="Smith K."/>
            <person name="Pendleton A."/>
            <person name="Kubisiak T."/>
            <person name="Anderson C."/>
            <person name="Salamov A."/>
            <person name="Aerts A."/>
            <person name="Riley R."/>
            <person name="Clum A."/>
            <person name="Lindquist E."/>
            <person name="Ence D."/>
            <person name="Campbell M."/>
            <person name="Kronenberg Z."/>
            <person name="Feau N."/>
            <person name="Dhillon B."/>
            <person name="Hamelin R."/>
            <person name="Burleigh J."/>
            <person name="Smith J."/>
            <person name="Yandell M."/>
            <person name="Nelson C."/>
            <person name="Grigoriev I."/>
            <person name="Davis J."/>
        </authorList>
    </citation>
    <scope>NUCLEOTIDE SEQUENCE</scope>
    <source>
        <strain evidence="7">G11</strain>
    </source>
</reference>
<dbReference type="GO" id="GO:0022857">
    <property type="term" value="F:transmembrane transporter activity"/>
    <property type="evidence" value="ECO:0007669"/>
    <property type="project" value="InterPro"/>
</dbReference>
<sequence>MFTNQIEIALRDPCQRFPGISTSIYNLGVAIGPFFFSPASEVHGRVPIFRIGCTFFLIFNLACAFSRTHIQFGALRFCSGFFAGAPLGLCHVVLENLWGKKRGRALCLISLATVIGPCTGTMIGCLVLEQLSWKCLFYITSGIGFVTLLLMALCIPESKSLQITLHVLLRPFHIALEDPMAVTISVQLARISALHGFSMISGACLATKASTKCLSNLCDWLHIKDCDISDTLEYKLRCMIPGTVVLAVGSVMFAVARQYDTPCCVVDIALFLIGAAIILACRKATTYMIDKHKDQAASALVVSNSLRRMSAFLVPLIVHLTRPTKHSTTFERFLPVTLLIFILPTPWFMYRVGKKK</sequence>
<proteinExistence type="predicted"/>
<evidence type="ECO:0000256" key="3">
    <source>
        <dbReference type="ARBA" id="ARBA00022989"/>
    </source>
</evidence>
<dbReference type="Pfam" id="PF07690">
    <property type="entry name" value="MFS_1"/>
    <property type="match status" value="1"/>
</dbReference>
<feature type="domain" description="Major facilitator superfamily (MFS) profile" evidence="6">
    <location>
        <begin position="1"/>
        <end position="356"/>
    </location>
</feature>
<feature type="transmembrane region" description="Helical" evidence="5">
    <location>
        <begin position="238"/>
        <end position="256"/>
    </location>
</feature>
<organism evidence="7 8">
    <name type="scientific">Cronartium quercuum f. sp. fusiforme G11</name>
    <dbReference type="NCBI Taxonomy" id="708437"/>
    <lineage>
        <taxon>Eukaryota</taxon>
        <taxon>Fungi</taxon>
        <taxon>Dikarya</taxon>
        <taxon>Basidiomycota</taxon>
        <taxon>Pucciniomycotina</taxon>
        <taxon>Pucciniomycetes</taxon>
        <taxon>Pucciniales</taxon>
        <taxon>Coleosporiaceae</taxon>
        <taxon>Cronartium</taxon>
    </lineage>
</organism>
<evidence type="ECO:0000313" key="8">
    <source>
        <dbReference type="Proteomes" id="UP000886653"/>
    </source>
</evidence>
<dbReference type="OrthoDB" id="6770063at2759"/>
<comment type="caution">
    <text evidence="7">The sequence shown here is derived from an EMBL/GenBank/DDBJ whole genome shotgun (WGS) entry which is preliminary data.</text>
</comment>
<evidence type="ECO:0000259" key="6">
    <source>
        <dbReference type="PROSITE" id="PS50850"/>
    </source>
</evidence>
<evidence type="ECO:0000256" key="4">
    <source>
        <dbReference type="ARBA" id="ARBA00023136"/>
    </source>
</evidence>
<gene>
    <name evidence="7" type="ORF">CROQUDRAFT_698735</name>
</gene>
<evidence type="ECO:0000256" key="1">
    <source>
        <dbReference type="ARBA" id="ARBA00004141"/>
    </source>
</evidence>
<feature type="transmembrane region" description="Helical" evidence="5">
    <location>
        <begin position="48"/>
        <end position="68"/>
    </location>
</feature>
<evidence type="ECO:0000256" key="5">
    <source>
        <dbReference type="SAM" id="Phobius"/>
    </source>
</evidence>
<dbReference type="AlphaFoldDB" id="A0A9P6TD77"/>
<comment type="subcellular location">
    <subcellularLocation>
        <location evidence="1">Membrane</location>
        <topology evidence="1">Multi-pass membrane protein</topology>
    </subcellularLocation>
</comment>
<evidence type="ECO:0000313" key="7">
    <source>
        <dbReference type="EMBL" id="KAG0147504.1"/>
    </source>
</evidence>
<dbReference type="EMBL" id="MU167247">
    <property type="protein sequence ID" value="KAG0147504.1"/>
    <property type="molecule type" value="Genomic_DNA"/>
</dbReference>
<keyword evidence="8" id="KW-1185">Reference proteome</keyword>
<feature type="transmembrane region" description="Helical" evidence="5">
    <location>
        <begin position="268"/>
        <end position="285"/>
    </location>
</feature>